<evidence type="ECO:0000313" key="2">
    <source>
        <dbReference type="Proteomes" id="UP001431902"/>
    </source>
</evidence>
<accession>A0ABT6X662</accession>
<gene>
    <name evidence="1" type="ORF">QLQ16_07175</name>
</gene>
<proteinExistence type="predicted"/>
<evidence type="ECO:0000313" key="1">
    <source>
        <dbReference type="EMBL" id="MDI9233616.1"/>
    </source>
</evidence>
<name>A0ABT6X662_9BURK</name>
<dbReference type="EMBL" id="JASGBH010000004">
    <property type="protein sequence ID" value="MDI9233616.1"/>
    <property type="molecule type" value="Genomic_DNA"/>
</dbReference>
<dbReference type="Proteomes" id="UP001431902">
    <property type="component" value="Unassembled WGS sequence"/>
</dbReference>
<reference evidence="1" key="1">
    <citation type="submission" date="2023-05" db="EMBL/GenBank/DDBJ databases">
        <title>Limnohabitans sp. strain HM2-2 Genome sequencing and assembly.</title>
        <authorList>
            <person name="Jung Y."/>
        </authorList>
    </citation>
    <scope>NUCLEOTIDE SEQUENCE</scope>
    <source>
        <strain evidence="1">HM2-2</strain>
    </source>
</reference>
<organism evidence="1 2">
    <name type="scientific">Limnohabitans lacus</name>
    <dbReference type="NCBI Taxonomy" id="3045173"/>
    <lineage>
        <taxon>Bacteria</taxon>
        <taxon>Pseudomonadati</taxon>
        <taxon>Pseudomonadota</taxon>
        <taxon>Betaproteobacteria</taxon>
        <taxon>Burkholderiales</taxon>
        <taxon>Comamonadaceae</taxon>
        <taxon>Limnohabitans</taxon>
    </lineage>
</organism>
<protein>
    <recommendedName>
        <fullName evidence="3">DUF1090 family protein</fullName>
    </recommendedName>
</protein>
<keyword evidence="2" id="KW-1185">Reference proteome</keyword>
<comment type="caution">
    <text evidence="1">The sequence shown here is derived from an EMBL/GenBank/DDBJ whole genome shotgun (WGS) entry which is preliminary data.</text>
</comment>
<dbReference type="RefSeq" id="WP_283224013.1">
    <property type="nucleotide sequence ID" value="NZ_JASGBH010000004.1"/>
</dbReference>
<evidence type="ECO:0008006" key="3">
    <source>
        <dbReference type="Google" id="ProtNLM"/>
    </source>
</evidence>
<sequence length="110" mass="12732">MKKPMALLLCWAACAGAQTPDDVPAKIDQARAELASQKQIILDAFEERTRECWQKFMVNNCIIAARRIRRADIEPIRQAELALNAQERQWRTEQRDERLKNKQVEGAEKP</sequence>